<dbReference type="SUPFAM" id="SSF56801">
    <property type="entry name" value="Acetyl-CoA synthetase-like"/>
    <property type="match status" value="1"/>
</dbReference>
<feature type="region of interest" description="Disordered" evidence="3">
    <location>
        <begin position="689"/>
        <end position="724"/>
    </location>
</feature>
<dbReference type="InterPro" id="IPR000873">
    <property type="entry name" value="AMP-dep_synth/lig_dom"/>
</dbReference>
<evidence type="ECO:0000313" key="5">
    <source>
        <dbReference type="EMBL" id="KAK2945490.1"/>
    </source>
</evidence>
<organism evidence="5 6">
    <name type="scientific">Blattamonas nauphoetae</name>
    <dbReference type="NCBI Taxonomy" id="2049346"/>
    <lineage>
        <taxon>Eukaryota</taxon>
        <taxon>Metamonada</taxon>
        <taxon>Preaxostyla</taxon>
        <taxon>Oxymonadida</taxon>
        <taxon>Blattamonas</taxon>
    </lineage>
</organism>
<dbReference type="PROSITE" id="PS00455">
    <property type="entry name" value="AMP_BINDING"/>
    <property type="match status" value="1"/>
</dbReference>
<dbReference type="EMBL" id="JARBJD010000258">
    <property type="protein sequence ID" value="KAK2945490.1"/>
    <property type="molecule type" value="Genomic_DNA"/>
</dbReference>
<feature type="domain" description="AMP-dependent synthetase/ligase" evidence="4">
    <location>
        <begin position="318"/>
        <end position="597"/>
    </location>
</feature>
<keyword evidence="1" id="KW-0547">Nucleotide-binding</keyword>
<dbReference type="PANTHER" id="PTHR43272:SF33">
    <property type="entry name" value="AMP-BINDING DOMAIN-CONTAINING PROTEIN-RELATED"/>
    <property type="match status" value="1"/>
</dbReference>
<protein>
    <submittedName>
        <fullName evidence="5">Long chain acyl-CoA synthetase 7, peroxisomal</fullName>
        <ecNumber evidence="5">6.2.1.3</ecNumber>
    </submittedName>
</protein>
<reference evidence="5 6" key="1">
    <citation type="journal article" date="2022" name="bioRxiv">
        <title>Genomics of Preaxostyla Flagellates Illuminates Evolutionary Transitions and the Path Towards Mitochondrial Loss.</title>
        <authorList>
            <person name="Novak L.V.F."/>
            <person name="Treitli S.C."/>
            <person name="Pyrih J."/>
            <person name="Halakuc P."/>
            <person name="Pipaliya S.V."/>
            <person name="Vacek V."/>
            <person name="Brzon O."/>
            <person name="Soukal P."/>
            <person name="Eme L."/>
            <person name="Dacks J.B."/>
            <person name="Karnkowska A."/>
            <person name="Elias M."/>
            <person name="Hampl V."/>
        </authorList>
    </citation>
    <scope>NUCLEOTIDE SEQUENCE [LARGE SCALE GENOMIC DNA]</scope>
    <source>
        <strain evidence="5">NAU3</strain>
        <tissue evidence="5">Gut</tissue>
    </source>
</reference>
<gene>
    <name evidence="5" type="ORF">BLNAU_19563</name>
</gene>
<dbReference type="GO" id="GO:0004467">
    <property type="term" value="F:long-chain fatty acid-CoA ligase activity"/>
    <property type="evidence" value="ECO:0007669"/>
    <property type="project" value="UniProtKB-EC"/>
</dbReference>
<keyword evidence="6" id="KW-1185">Reference proteome</keyword>
<keyword evidence="5" id="KW-0436">Ligase</keyword>
<name>A0ABQ9X592_9EUKA</name>
<dbReference type="Gene3D" id="3.40.50.12780">
    <property type="entry name" value="N-terminal domain of ligase-like"/>
    <property type="match status" value="2"/>
</dbReference>
<dbReference type="PANTHER" id="PTHR43272">
    <property type="entry name" value="LONG-CHAIN-FATTY-ACID--COA LIGASE"/>
    <property type="match status" value="1"/>
</dbReference>
<sequence length="825" mass="91363">MTQADSEQPKPAESKLFRPLEEERQIIPYDVNEDGLMIEIDGVTTMMEWVCKRINELPNSDLYGFRLRNPDDQWGPWKNFTAASARILIDETIAAFSYYGITKGSKVMIFAENCIEWMLMMHACDHVSAIHVPLYNALGVSGIELALSEMESELLVISPSFVKKVEQALSSEATKEARKKLRGIVLINTFDYVNEAVLDAHTQKMGLKEIWPSAELPAPLPLNFTQFYSLIPNPTKPPRPAFIKPRTGSTAPVIADDQRVCPNYKLSEVELARTKLQDILDKEEHPDAPSGCCLVHTSAEFRQLGIYKHRLRPLTPAFKADAPIQLPIIPPTPLDHQAFIYTSGSTGKPKAAMLNHQSMVVTYGAAKVRGYWFTTKDIHLSYLPLAHVFEKICLHGGLHGGACICFACEGAASLMDDLKTLKPTYFVGVPRVFNKIYKQANERIAGLAAPIRSLVLSAMKSRRNHLNKTGSAEYWLVDKTVLSAFKNLLGGRLRFAMLGGAPMSTKVKQFIEDACGTTLLEGYGLTEIASMSHVVRGLRPIPEHFDIRCDNVGHVTASLIAKVVRVENEIAETRSQGGKYFVGELCLKGTSVFKQYYNRPEETKAAIDEDGWFHTGDLVYMDERENIHVIDRVKSMIKLSNGEWISPEFLEGIFTLSPLVQQVYVHAGPHMTTPAVVVVVEPEPLEAEMKKRAEEKRSKTNEPIQPKAVNPSEEGHASPTPQYPNTAAATEEEVKAVVLESLKQIVIDQHIAGYNTPTACQLCAEPFTIDNGLLTPTLKYRRVEFVKRFFSSEAPAGSAAAGTPVQFVPSPVPSATPSAMASPSL</sequence>
<evidence type="ECO:0000256" key="3">
    <source>
        <dbReference type="SAM" id="MobiDB-lite"/>
    </source>
</evidence>
<dbReference type="InterPro" id="IPR020845">
    <property type="entry name" value="AMP-binding_CS"/>
</dbReference>
<dbReference type="Pfam" id="PF00501">
    <property type="entry name" value="AMP-binding"/>
    <property type="match status" value="2"/>
</dbReference>
<feature type="domain" description="AMP-dependent synthetase/ligase" evidence="4">
    <location>
        <begin position="78"/>
        <end position="204"/>
    </location>
</feature>
<dbReference type="Proteomes" id="UP001281761">
    <property type="component" value="Unassembled WGS sequence"/>
</dbReference>
<evidence type="ECO:0000256" key="2">
    <source>
        <dbReference type="ARBA" id="ARBA00022840"/>
    </source>
</evidence>
<comment type="caution">
    <text evidence="5">The sequence shown here is derived from an EMBL/GenBank/DDBJ whole genome shotgun (WGS) entry which is preliminary data.</text>
</comment>
<keyword evidence="2" id="KW-0067">ATP-binding</keyword>
<evidence type="ECO:0000313" key="6">
    <source>
        <dbReference type="Proteomes" id="UP001281761"/>
    </source>
</evidence>
<proteinExistence type="predicted"/>
<evidence type="ECO:0000259" key="4">
    <source>
        <dbReference type="Pfam" id="PF00501"/>
    </source>
</evidence>
<accession>A0ABQ9X592</accession>
<feature type="compositionally biased region" description="Low complexity" evidence="3">
    <location>
        <begin position="813"/>
        <end position="825"/>
    </location>
</feature>
<dbReference type="EC" id="6.2.1.3" evidence="5"/>
<feature type="compositionally biased region" description="Basic and acidic residues" evidence="3">
    <location>
        <begin position="689"/>
        <end position="700"/>
    </location>
</feature>
<dbReference type="InterPro" id="IPR042099">
    <property type="entry name" value="ANL_N_sf"/>
</dbReference>
<evidence type="ECO:0000256" key="1">
    <source>
        <dbReference type="ARBA" id="ARBA00022741"/>
    </source>
</evidence>
<feature type="region of interest" description="Disordered" evidence="3">
    <location>
        <begin position="796"/>
        <end position="825"/>
    </location>
</feature>